<reference evidence="3" key="1">
    <citation type="journal article" date="2021" name="Proc. Natl. Acad. Sci. U.S.A.">
        <title>Three genomes in the algal genus Volvox reveal the fate of a haploid sex-determining region after a transition to homothallism.</title>
        <authorList>
            <person name="Yamamoto K."/>
            <person name="Hamaji T."/>
            <person name="Kawai-Toyooka H."/>
            <person name="Matsuzaki R."/>
            <person name="Takahashi F."/>
            <person name="Nishimura Y."/>
            <person name="Kawachi M."/>
            <person name="Noguchi H."/>
            <person name="Minakuchi Y."/>
            <person name="Umen J.G."/>
            <person name="Toyoda A."/>
            <person name="Nozaki H."/>
        </authorList>
    </citation>
    <scope>NUCLEOTIDE SEQUENCE</scope>
    <source>
        <strain evidence="3">NIES-3786</strain>
    </source>
</reference>
<comment type="caution">
    <text evidence="3">The sequence shown here is derived from an EMBL/GenBank/DDBJ whole genome shotgun (WGS) entry which is preliminary data.</text>
</comment>
<evidence type="ECO:0000313" key="3">
    <source>
        <dbReference type="EMBL" id="GIL80154.1"/>
    </source>
</evidence>
<dbReference type="AlphaFoldDB" id="A0A8J4CEI4"/>
<dbReference type="InterPro" id="IPR008752">
    <property type="entry name" value="Peptidase_M11"/>
</dbReference>
<accession>A0A8J4CEI4</accession>
<dbReference type="EMBL" id="BNCP01000017">
    <property type="protein sequence ID" value="GIL80154.1"/>
    <property type="molecule type" value="Genomic_DNA"/>
</dbReference>
<feature type="region of interest" description="Disordered" evidence="1">
    <location>
        <begin position="499"/>
        <end position="600"/>
    </location>
</feature>
<feature type="compositionally biased region" description="Pro residues" evidence="1">
    <location>
        <begin position="576"/>
        <end position="600"/>
    </location>
</feature>
<organism evidence="3 4">
    <name type="scientific">Volvox reticuliferus</name>
    <dbReference type="NCBI Taxonomy" id="1737510"/>
    <lineage>
        <taxon>Eukaryota</taxon>
        <taxon>Viridiplantae</taxon>
        <taxon>Chlorophyta</taxon>
        <taxon>core chlorophytes</taxon>
        <taxon>Chlorophyceae</taxon>
        <taxon>CS clade</taxon>
        <taxon>Chlamydomonadales</taxon>
        <taxon>Volvocaceae</taxon>
        <taxon>Volvox</taxon>
    </lineage>
</organism>
<dbReference type="OrthoDB" id="536811at2759"/>
<sequence length="600" mass="64756">MRRRRSRASWQVVFLLSESVMTCTCYCCQRLGGRSGRRHHGHHHQLQSRARHAASSSTWIVFPFLVAFLLKTVPSSTATEYYYDVVMANTTSDPNVVTLQGQLQYRTTRPTGAWMLSFNISMIYKLPRQPVDADSGSAIPPGSGVMLSCVLSSSTTCTDIFDEHITSAAPVTTTNVTLPLLVMVISVNASNSCEGKPGASVSDVENAFLRTGGYADFMDKCSYGKMIIDRDALTVIPIFISCARVIMNCDEDAIAAAARRRLPKALLSQAASSRLAYVLPAALAPICGWVGISELPGVQSWFSADSLGIFSKGTVMQQILENFGIYPSYKDGVPFDDWSTAMGSGDSCPSAPELWRLGWATPLALLSATRFASRVYRLFTLPATYLGPTGVLIRIQPDWLGTTYTKNLYLGLRIKAGGDTDLLEEFNRKVSIHEVAKDIDNDFSAWGDAHVSLLGVVAPGSSITLFNYRLHILTGALINDGTAVAIRICRFFVGPTECVEGPSPSPPSPPPPPSPNPPPSPRPPPPSPPPRPPPPSPKPPPPGPRPPKPSPRTLSPPSPMPKAPPLRPNPTSLNTPSPPSSKSPPSPKLIKSPPPVRQYP</sequence>
<dbReference type="PANTHER" id="PTHR24216">
    <property type="entry name" value="PAXILLIN-RELATED"/>
    <property type="match status" value="1"/>
</dbReference>
<gene>
    <name evidence="3" type="ORF">Vretifemale_9319</name>
</gene>
<dbReference type="PRINTS" id="PR01217">
    <property type="entry name" value="PRICHEXTENSN"/>
</dbReference>
<feature type="compositionally biased region" description="Pro residues" evidence="1">
    <location>
        <begin position="503"/>
        <end position="568"/>
    </location>
</feature>
<protein>
    <recommendedName>
        <fullName evidence="2">Peptidase M11 gametolysin domain-containing protein</fullName>
    </recommendedName>
</protein>
<name>A0A8J4CEI4_9CHLO</name>
<proteinExistence type="predicted"/>
<dbReference type="Proteomes" id="UP000747110">
    <property type="component" value="Unassembled WGS sequence"/>
</dbReference>
<feature type="domain" description="Peptidase M11 gametolysin" evidence="2">
    <location>
        <begin position="190"/>
        <end position="459"/>
    </location>
</feature>
<dbReference type="PANTHER" id="PTHR24216:SF65">
    <property type="entry name" value="PAXILLIN-LIKE PROTEIN 1"/>
    <property type="match status" value="1"/>
</dbReference>
<keyword evidence="4" id="KW-1185">Reference proteome</keyword>
<evidence type="ECO:0000313" key="4">
    <source>
        <dbReference type="Proteomes" id="UP000747110"/>
    </source>
</evidence>
<evidence type="ECO:0000259" key="2">
    <source>
        <dbReference type="Pfam" id="PF05548"/>
    </source>
</evidence>
<evidence type="ECO:0000256" key="1">
    <source>
        <dbReference type="SAM" id="MobiDB-lite"/>
    </source>
</evidence>
<dbReference type="Pfam" id="PF05548">
    <property type="entry name" value="Peptidase_M11"/>
    <property type="match status" value="1"/>
</dbReference>